<proteinExistence type="predicted"/>
<evidence type="ECO:0000313" key="2">
    <source>
        <dbReference type="Proteomes" id="UP000249464"/>
    </source>
</evidence>
<sequence length="88" mass="9795">MSLDVRNKEEPTRAACGQGHTKDMATECLSFLRRFCHLEGGPGPSLPVRSASVACSERQIRFVACPRCMRCGQPRMDLLEGWISVSRI</sequence>
<gene>
    <name evidence="1" type="primary">BQ5605_C015g07975</name>
    <name evidence="1" type="ORF">BQ5605_C015G07975</name>
</gene>
<accession>A0A2X0NWT8</accession>
<evidence type="ECO:0000313" key="1">
    <source>
        <dbReference type="EMBL" id="SGY18088.1"/>
    </source>
</evidence>
<organism evidence="1 2">
    <name type="scientific">Microbotryum silenes-dioicae</name>
    <dbReference type="NCBI Taxonomy" id="796604"/>
    <lineage>
        <taxon>Eukaryota</taxon>
        <taxon>Fungi</taxon>
        <taxon>Dikarya</taxon>
        <taxon>Basidiomycota</taxon>
        <taxon>Pucciniomycotina</taxon>
        <taxon>Microbotryomycetes</taxon>
        <taxon>Microbotryales</taxon>
        <taxon>Microbotryaceae</taxon>
        <taxon>Microbotryum</taxon>
    </lineage>
</organism>
<dbReference type="Proteomes" id="UP000249464">
    <property type="component" value="Unassembled WGS sequence"/>
</dbReference>
<protein>
    <submittedName>
        <fullName evidence="1">BQ5605_C015g07975 protein</fullName>
    </submittedName>
</protein>
<name>A0A2X0NWT8_9BASI</name>
<dbReference type="AlphaFoldDB" id="A0A2X0NWT8"/>
<keyword evidence="2" id="KW-1185">Reference proteome</keyword>
<dbReference type="EMBL" id="FQNC01000015">
    <property type="protein sequence ID" value="SGY18088.1"/>
    <property type="molecule type" value="Genomic_DNA"/>
</dbReference>
<reference evidence="1 2" key="1">
    <citation type="submission" date="2016-11" db="EMBL/GenBank/DDBJ databases">
        <authorList>
            <person name="Jaros S."/>
            <person name="Januszkiewicz K."/>
            <person name="Wedrychowicz H."/>
        </authorList>
    </citation>
    <scope>NUCLEOTIDE SEQUENCE [LARGE SCALE GENOMIC DNA]</scope>
</reference>